<gene>
    <name evidence="5" type="ordered locus">Ferp_1172</name>
</gene>
<accession>D3RXW7</accession>
<dbReference type="CDD" id="cd03219">
    <property type="entry name" value="ABC_Mj1267_LivG_branched"/>
    <property type="match status" value="1"/>
</dbReference>
<dbReference type="AlphaFoldDB" id="D3RXW7"/>
<keyword evidence="6" id="KW-1185">Reference proteome</keyword>
<feature type="domain" description="ABC transporter" evidence="4">
    <location>
        <begin position="4"/>
        <end position="230"/>
    </location>
</feature>
<sequence>MEVLRVSNLVKRFEGVVAVNNVSFSVEKGEVVGIIGPNGSGKTTLLNLISGLIRPDDGKVYIKGEAVDPKPHEIALRGVGRTFQIPKLFHTMTVLENMLVPVVEGEDKGKKAEELLKFFELYHLKDELAGNLSGGQQKLLEIARVMMLDPSILLMDEPFAGVHHKIVRRIVDHIKKLRGEKTFLIVSHDMHTIFGLCDRMLVMNEGKVLAEGTPEEIRRSKEIIKIYLGV</sequence>
<dbReference type="PaxDb" id="589924-Ferp_1172"/>
<dbReference type="GO" id="GO:0016887">
    <property type="term" value="F:ATP hydrolysis activity"/>
    <property type="evidence" value="ECO:0007669"/>
    <property type="project" value="InterPro"/>
</dbReference>
<reference evidence="6" key="1">
    <citation type="submission" date="2010-02" db="EMBL/GenBank/DDBJ databases">
        <title>Complete sequence of Ferroglobus placidus DSM 10642.</title>
        <authorList>
            <consortium name="US DOE Joint Genome Institute"/>
            <person name="Lucas S."/>
            <person name="Copeland A."/>
            <person name="Lapidus A."/>
            <person name="Cheng J.-F."/>
            <person name="Bruce D."/>
            <person name="Goodwin L."/>
            <person name="Pitluck S."/>
            <person name="Saunders E."/>
            <person name="Brettin T."/>
            <person name="Detter J.C."/>
            <person name="Han C."/>
            <person name="Tapia R."/>
            <person name="Larimer F."/>
            <person name="Land M."/>
            <person name="Hauser L."/>
            <person name="Kyrpides N."/>
            <person name="Ivanova N."/>
            <person name="Holmes D."/>
            <person name="Lovley D."/>
            <person name="Kyrpides N."/>
            <person name="Anderson I.J."/>
            <person name="Woyke T."/>
        </authorList>
    </citation>
    <scope>NUCLEOTIDE SEQUENCE [LARGE SCALE GENOMIC DNA]</scope>
    <source>
        <strain evidence="6">DSM 10642 / AEDII12DO</strain>
    </source>
</reference>
<dbReference type="HOGENOM" id="CLU_000604_1_2_2"/>
<dbReference type="PANTHER" id="PTHR45772:SF9">
    <property type="entry name" value="CONSERVED COMPONENT OF ABC TRANSPORTER FOR NATURAL AMINO ACIDS"/>
    <property type="match status" value="1"/>
</dbReference>
<reference evidence="5 6" key="2">
    <citation type="journal article" date="2011" name="Stand. Genomic Sci.">
        <title>Complete genome sequence of Ferroglobus placidus AEDII12DO.</title>
        <authorList>
            <person name="Anderson I."/>
            <person name="Risso C."/>
            <person name="Holmes D."/>
            <person name="Lucas S."/>
            <person name="Copeland A."/>
            <person name="Lapidus A."/>
            <person name="Cheng J.F."/>
            <person name="Bruce D."/>
            <person name="Goodwin L."/>
            <person name="Pitluck S."/>
            <person name="Saunders E."/>
            <person name="Brettin T."/>
            <person name="Detter J.C."/>
            <person name="Han C."/>
            <person name="Tapia R."/>
            <person name="Larimer F."/>
            <person name="Land M."/>
            <person name="Hauser L."/>
            <person name="Woyke T."/>
            <person name="Lovley D."/>
            <person name="Kyrpides N."/>
            <person name="Ivanova N."/>
        </authorList>
    </citation>
    <scope>NUCLEOTIDE SEQUENCE [LARGE SCALE GENOMIC DNA]</scope>
    <source>
        <strain evidence="6">DSM 10642 / AEDII12DO</strain>
    </source>
</reference>
<dbReference type="KEGG" id="fpl:Ferp_1172"/>
<keyword evidence="1" id="KW-0813">Transport</keyword>
<dbReference type="InterPro" id="IPR017871">
    <property type="entry name" value="ABC_transporter-like_CS"/>
</dbReference>
<evidence type="ECO:0000256" key="1">
    <source>
        <dbReference type="ARBA" id="ARBA00022448"/>
    </source>
</evidence>
<dbReference type="GeneID" id="8778684"/>
<dbReference type="Gene3D" id="3.40.50.300">
    <property type="entry name" value="P-loop containing nucleotide triphosphate hydrolases"/>
    <property type="match status" value="1"/>
</dbReference>
<proteinExistence type="predicted"/>
<dbReference type="GO" id="GO:0005524">
    <property type="term" value="F:ATP binding"/>
    <property type="evidence" value="ECO:0007669"/>
    <property type="project" value="UniProtKB-KW"/>
</dbReference>
<dbReference type="InterPro" id="IPR051120">
    <property type="entry name" value="ABC_AA/LPS_Transport"/>
</dbReference>
<dbReference type="SUPFAM" id="SSF52540">
    <property type="entry name" value="P-loop containing nucleoside triphosphate hydrolases"/>
    <property type="match status" value="1"/>
</dbReference>
<dbReference type="RefSeq" id="WP_012965673.1">
    <property type="nucleotide sequence ID" value="NC_013849.1"/>
</dbReference>
<dbReference type="EMBL" id="CP001899">
    <property type="protein sequence ID" value="ADC65330.1"/>
    <property type="molecule type" value="Genomic_DNA"/>
</dbReference>
<dbReference type="eggNOG" id="arCOG00925">
    <property type="taxonomic scope" value="Archaea"/>
</dbReference>
<evidence type="ECO:0000313" key="6">
    <source>
        <dbReference type="Proteomes" id="UP000002613"/>
    </source>
</evidence>
<evidence type="ECO:0000313" key="5">
    <source>
        <dbReference type="EMBL" id="ADC65330.1"/>
    </source>
</evidence>
<evidence type="ECO:0000256" key="3">
    <source>
        <dbReference type="ARBA" id="ARBA00022840"/>
    </source>
</evidence>
<dbReference type="PANTHER" id="PTHR45772">
    <property type="entry name" value="CONSERVED COMPONENT OF ABC TRANSPORTER FOR NATURAL AMINO ACIDS-RELATED"/>
    <property type="match status" value="1"/>
</dbReference>
<dbReference type="PROSITE" id="PS00211">
    <property type="entry name" value="ABC_TRANSPORTER_1"/>
    <property type="match status" value="1"/>
</dbReference>
<dbReference type="PROSITE" id="PS50893">
    <property type="entry name" value="ABC_TRANSPORTER_2"/>
    <property type="match status" value="1"/>
</dbReference>
<evidence type="ECO:0000259" key="4">
    <source>
        <dbReference type="PROSITE" id="PS50893"/>
    </source>
</evidence>
<dbReference type="GO" id="GO:0005886">
    <property type="term" value="C:plasma membrane"/>
    <property type="evidence" value="ECO:0007669"/>
    <property type="project" value="TreeGrafter"/>
</dbReference>
<dbReference type="STRING" id="589924.Ferp_1172"/>
<dbReference type="SMART" id="SM00382">
    <property type="entry name" value="AAA"/>
    <property type="match status" value="1"/>
</dbReference>
<dbReference type="Pfam" id="PF00005">
    <property type="entry name" value="ABC_tran"/>
    <property type="match status" value="1"/>
</dbReference>
<dbReference type="InterPro" id="IPR003593">
    <property type="entry name" value="AAA+_ATPase"/>
</dbReference>
<name>D3RXW7_FERPA</name>
<protein>
    <submittedName>
        <fullName evidence="5">ABC transporter related protein</fullName>
    </submittedName>
</protein>
<evidence type="ECO:0000256" key="2">
    <source>
        <dbReference type="ARBA" id="ARBA00022741"/>
    </source>
</evidence>
<keyword evidence="2" id="KW-0547">Nucleotide-binding</keyword>
<keyword evidence="3" id="KW-0067">ATP-binding</keyword>
<organism evidence="5 6">
    <name type="scientific">Ferroglobus placidus (strain DSM 10642 / AEDII12DO)</name>
    <dbReference type="NCBI Taxonomy" id="589924"/>
    <lineage>
        <taxon>Archaea</taxon>
        <taxon>Methanobacteriati</taxon>
        <taxon>Methanobacteriota</taxon>
        <taxon>Archaeoglobi</taxon>
        <taxon>Archaeoglobales</taxon>
        <taxon>Archaeoglobaceae</taxon>
        <taxon>Ferroglobus</taxon>
    </lineage>
</organism>
<dbReference type="InterPro" id="IPR027417">
    <property type="entry name" value="P-loop_NTPase"/>
</dbReference>
<dbReference type="InterPro" id="IPR003439">
    <property type="entry name" value="ABC_transporter-like_ATP-bd"/>
</dbReference>
<dbReference type="OrthoDB" id="44250at2157"/>
<dbReference type="Proteomes" id="UP000002613">
    <property type="component" value="Chromosome"/>
</dbReference>